<dbReference type="EC" id="2.1.1.228" evidence="5 15"/>
<dbReference type="RefSeq" id="WP_340288296.1">
    <property type="nucleotide sequence ID" value="NZ_JBBJUP010000006.1"/>
</dbReference>
<evidence type="ECO:0000256" key="13">
    <source>
        <dbReference type="ARBA" id="ARBA00033392"/>
    </source>
</evidence>
<keyword evidence="9 15" id="KW-0808">Transferase</keyword>
<dbReference type="InterPro" id="IPR029028">
    <property type="entry name" value="Alpha/beta_knot_MTases"/>
</dbReference>
<evidence type="ECO:0000256" key="7">
    <source>
        <dbReference type="ARBA" id="ARBA00022490"/>
    </source>
</evidence>
<keyword evidence="10 15" id="KW-0949">S-adenosyl-L-methionine</keyword>
<evidence type="ECO:0000256" key="6">
    <source>
        <dbReference type="ARBA" id="ARBA00014679"/>
    </source>
</evidence>
<dbReference type="SUPFAM" id="SSF75217">
    <property type="entry name" value="alpha/beta knot"/>
    <property type="match status" value="1"/>
</dbReference>
<evidence type="ECO:0000313" key="19">
    <source>
        <dbReference type="Proteomes" id="UP001364211"/>
    </source>
</evidence>
<feature type="binding site" evidence="15">
    <location>
        <begin position="137"/>
        <end position="142"/>
    </location>
    <ligand>
        <name>S-adenosyl-L-methionine</name>
        <dbReference type="ChEBI" id="CHEBI:59789"/>
    </ligand>
</feature>
<dbReference type="EMBL" id="JBBJUP010000006">
    <property type="protein sequence ID" value="MEJ8279185.1"/>
    <property type="molecule type" value="Genomic_DNA"/>
</dbReference>
<dbReference type="GO" id="GO:0052906">
    <property type="term" value="F:tRNA (guanine(37)-N1)-methyltransferase activity"/>
    <property type="evidence" value="ECO:0007669"/>
    <property type="project" value="UniProtKB-EC"/>
</dbReference>
<evidence type="ECO:0000256" key="15">
    <source>
        <dbReference type="HAMAP-Rule" id="MF_00605"/>
    </source>
</evidence>
<dbReference type="Gene3D" id="1.10.1270.20">
    <property type="entry name" value="tRNA(m1g37)methyltransferase, domain 2"/>
    <property type="match status" value="1"/>
</dbReference>
<accession>A0ABU8T730</accession>
<dbReference type="PANTHER" id="PTHR46417">
    <property type="entry name" value="TRNA (GUANINE-N(1)-)-METHYLTRANSFERASE"/>
    <property type="match status" value="1"/>
</dbReference>
<comment type="function">
    <text evidence="1 15 16">Specifically methylates guanosine-37 in various tRNAs.</text>
</comment>
<proteinExistence type="inferred from homology"/>
<dbReference type="NCBIfam" id="NF000648">
    <property type="entry name" value="PRK00026.1"/>
    <property type="match status" value="1"/>
</dbReference>
<dbReference type="Gene3D" id="3.40.1280.10">
    <property type="match status" value="1"/>
</dbReference>
<comment type="subunit">
    <text evidence="4 15 16">Homodimer.</text>
</comment>
<evidence type="ECO:0000256" key="1">
    <source>
        <dbReference type="ARBA" id="ARBA00002634"/>
    </source>
</evidence>
<feature type="domain" description="tRNA methyltransferase TRMD/TRM10-type" evidence="17">
    <location>
        <begin position="1"/>
        <end position="228"/>
    </location>
</feature>
<gene>
    <name evidence="15 18" type="primary">trmD</name>
    <name evidence="18" type="ORF">WJX68_09610</name>
</gene>
<dbReference type="NCBIfam" id="TIGR00088">
    <property type="entry name" value="trmD"/>
    <property type="match status" value="1"/>
</dbReference>
<keyword evidence="8 15" id="KW-0489">Methyltransferase</keyword>
<dbReference type="InterPro" id="IPR016009">
    <property type="entry name" value="tRNA_MeTrfase_TRMD/TRM10"/>
</dbReference>
<keyword evidence="19" id="KW-1185">Reference proteome</keyword>
<dbReference type="Pfam" id="PF01746">
    <property type="entry name" value="tRNA_m1G_MT"/>
    <property type="match status" value="1"/>
</dbReference>
<evidence type="ECO:0000256" key="2">
    <source>
        <dbReference type="ARBA" id="ARBA00004496"/>
    </source>
</evidence>
<evidence type="ECO:0000256" key="10">
    <source>
        <dbReference type="ARBA" id="ARBA00022691"/>
    </source>
</evidence>
<comment type="caution">
    <text evidence="18">The sequence shown here is derived from an EMBL/GenBank/DDBJ whole genome shotgun (WGS) entry which is preliminary data.</text>
</comment>
<evidence type="ECO:0000256" key="4">
    <source>
        <dbReference type="ARBA" id="ARBA00011738"/>
    </source>
</evidence>
<evidence type="ECO:0000313" key="18">
    <source>
        <dbReference type="EMBL" id="MEJ8279185.1"/>
    </source>
</evidence>
<keyword evidence="7 15" id="KW-0963">Cytoplasm</keyword>
<evidence type="ECO:0000256" key="3">
    <source>
        <dbReference type="ARBA" id="ARBA00007630"/>
    </source>
</evidence>
<comment type="subcellular location">
    <subcellularLocation>
        <location evidence="2 15 16">Cytoplasm</location>
    </subcellularLocation>
</comment>
<feature type="binding site" evidence="15">
    <location>
        <position position="112"/>
    </location>
    <ligand>
        <name>S-adenosyl-L-methionine</name>
        <dbReference type="ChEBI" id="CHEBI:59789"/>
    </ligand>
</feature>
<dbReference type="PIRSF" id="PIRSF000386">
    <property type="entry name" value="tRNA_mtase"/>
    <property type="match status" value="1"/>
</dbReference>
<evidence type="ECO:0000256" key="12">
    <source>
        <dbReference type="ARBA" id="ARBA00029736"/>
    </source>
</evidence>
<name>A0ABU8T730_9PSEU</name>
<dbReference type="CDD" id="cd18080">
    <property type="entry name" value="TrmD-like"/>
    <property type="match status" value="1"/>
</dbReference>
<evidence type="ECO:0000256" key="5">
    <source>
        <dbReference type="ARBA" id="ARBA00012807"/>
    </source>
</evidence>
<keyword evidence="11 15" id="KW-0819">tRNA processing</keyword>
<evidence type="ECO:0000256" key="16">
    <source>
        <dbReference type="RuleBase" id="RU003464"/>
    </source>
</evidence>
<sequence>MRIDVVTIFPSYLGPLREALLGRAIERGLLEVAVHDLRDWTHDVHQAVDDSPYGGGPGMVMRPQVWGEALDAVLAQDPRPARLVVPTPAGRPFTQATAHAWAGDERLVFACGRYEGIDERVLLDARSRGVTVDEVSIGDYVLVGGEVAVLVMVEAMARLLPGVLGNPRSAAEDSFSDGLLEGPSYTRPEQWRGLAVPDVLRSGNHAAIARWRRDRALERTRDRRPDLLGMLPEGALDAADRAVLAAGRPGGDDAGATG</sequence>
<dbReference type="InterPro" id="IPR002649">
    <property type="entry name" value="tRNA_m1G_MeTrfase_TrmD"/>
</dbReference>
<dbReference type="PANTHER" id="PTHR46417:SF1">
    <property type="entry name" value="TRNA (GUANINE-N(1)-)-METHYLTRANSFERASE"/>
    <property type="match status" value="1"/>
</dbReference>
<comment type="similarity">
    <text evidence="3 15 16">Belongs to the RNA methyltransferase TrmD family.</text>
</comment>
<dbReference type="HAMAP" id="MF_00605">
    <property type="entry name" value="TrmD"/>
    <property type="match status" value="1"/>
</dbReference>
<comment type="catalytic activity">
    <reaction evidence="14 15 16">
        <text>guanosine(37) in tRNA + S-adenosyl-L-methionine = N(1)-methylguanosine(37) in tRNA + S-adenosyl-L-homocysteine + H(+)</text>
        <dbReference type="Rhea" id="RHEA:36899"/>
        <dbReference type="Rhea" id="RHEA-COMP:10145"/>
        <dbReference type="Rhea" id="RHEA-COMP:10147"/>
        <dbReference type="ChEBI" id="CHEBI:15378"/>
        <dbReference type="ChEBI" id="CHEBI:57856"/>
        <dbReference type="ChEBI" id="CHEBI:59789"/>
        <dbReference type="ChEBI" id="CHEBI:73542"/>
        <dbReference type="ChEBI" id="CHEBI:74269"/>
        <dbReference type="EC" id="2.1.1.228"/>
    </reaction>
</comment>
<evidence type="ECO:0000256" key="8">
    <source>
        <dbReference type="ARBA" id="ARBA00022603"/>
    </source>
</evidence>
<evidence type="ECO:0000256" key="14">
    <source>
        <dbReference type="ARBA" id="ARBA00047783"/>
    </source>
</evidence>
<protein>
    <recommendedName>
        <fullName evidence="6 15">tRNA (guanine-N(1)-)-methyltransferase</fullName>
        <ecNumber evidence="5 15">2.1.1.228</ecNumber>
    </recommendedName>
    <alternativeName>
        <fullName evidence="12 15">M1G-methyltransferase</fullName>
    </alternativeName>
    <alternativeName>
        <fullName evidence="13 15">tRNA [GM37] methyltransferase</fullName>
    </alternativeName>
</protein>
<evidence type="ECO:0000256" key="11">
    <source>
        <dbReference type="ARBA" id="ARBA00022694"/>
    </source>
</evidence>
<evidence type="ECO:0000256" key="9">
    <source>
        <dbReference type="ARBA" id="ARBA00022679"/>
    </source>
</evidence>
<dbReference type="InterPro" id="IPR023148">
    <property type="entry name" value="tRNA_m1G_MeTrfase_C_sf"/>
</dbReference>
<dbReference type="InterPro" id="IPR029026">
    <property type="entry name" value="tRNA_m1G_MTases_N"/>
</dbReference>
<reference evidence="18 19" key="1">
    <citation type="submission" date="2024-03" db="EMBL/GenBank/DDBJ databases">
        <title>Draft genome sequence of Pseudonocardia sp. DW16-2.</title>
        <authorList>
            <person name="Duangmal K."/>
        </authorList>
    </citation>
    <scope>NUCLEOTIDE SEQUENCE [LARGE SCALE GENOMIC DNA]</scope>
    <source>
        <strain evidence="18 19">DW16-2</strain>
    </source>
</reference>
<dbReference type="GO" id="GO:0032259">
    <property type="term" value="P:methylation"/>
    <property type="evidence" value="ECO:0007669"/>
    <property type="project" value="UniProtKB-KW"/>
</dbReference>
<organism evidence="18 19">
    <name type="scientific">Pseudonocardia spirodelae</name>
    <dbReference type="NCBI Taxonomy" id="3133431"/>
    <lineage>
        <taxon>Bacteria</taxon>
        <taxon>Bacillati</taxon>
        <taxon>Actinomycetota</taxon>
        <taxon>Actinomycetes</taxon>
        <taxon>Pseudonocardiales</taxon>
        <taxon>Pseudonocardiaceae</taxon>
        <taxon>Pseudonocardia</taxon>
    </lineage>
</organism>
<evidence type="ECO:0000259" key="17">
    <source>
        <dbReference type="Pfam" id="PF01746"/>
    </source>
</evidence>
<dbReference type="Proteomes" id="UP001364211">
    <property type="component" value="Unassembled WGS sequence"/>
</dbReference>